<evidence type="ECO:0000313" key="1">
    <source>
        <dbReference type="EMBL" id="CAI9726468.1"/>
    </source>
</evidence>
<dbReference type="Proteomes" id="UP001162480">
    <property type="component" value="Chromosome 8"/>
</dbReference>
<sequence length="77" mass="8839">MLITELGRHTVVQHDNDHKHTSKMMTKFLSDKKEPVIMRPDKEQHAPGLMSYGDIYVTVYVTTCIFSSVQVEICEIS</sequence>
<name>A0AA36B1Y6_OCTVU</name>
<proteinExistence type="predicted"/>
<protein>
    <submittedName>
        <fullName evidence="1">Uncharacterized protein</fullName>
    </submittedName>
</protein>
<accession>A0AA36B1Y6</accession>
<reference evidence="1" key="1">
    <citation type="submission" date="2023-08" db="EMBL/GenBank/DDBJ databases">
        <authorList>
            <person name="Alioto T."/>
            <person name="Alioto T."/>
            <person name="Gomez Garrido J."/>
        </authorList>
    </citation>
    <scope>NUCLEOTIDE SEQUENCE</scope>
</reference>
<evidence type="ECO:0000313" key="2">
    <source>
        <dbReference type="Proteomes" id="UP001162480"/>
    </source>
</evidence>
<organism evidence="1 2">
    <name type="scientific">Octopus vulgaris</name>
    <name type="common">Common octopus</name>
    <dbReference type="NCBI Taxonomy" id="6645"/>
    <lineage>
        <taxon>Eukaryota</taxon>
        <taxon>Metazoa</taxon>
        <taxon>Spiralia</taxon>
        <taxon>Lophotrochozoa</taxon>
        <taxon>Mollusca</taxon>
        <taxon>Cephalopoda</taxon>
        <taxon>Coleoidea</taxon>
        <taxon>Octopodiformes</taxon>
        <taxon>Octopoda</taxon>
        <taxon>Incirrata</taxon>
        <taxon>Octopodidae</taxon>
        <taxon>Octopus</taxon>
    </lineage>
</organism>
<gene>
    <name evidence="1" type="ORF">OCTVUL_1B000294</name>
</gene>
<dbReference type="EMBL" id="OX597821">
    <property type="protein sequence ID" value="CAI9726468.1"/>
    <property type="molecule type" value="Genomic_DNA"/>
</dbReference>
<dbReference type="AlphaFoldDB" id="A0AA36B1Y6"/>
<keyword evidence="2" id="KW-1185">Reference proteome</keyword>